<comment type="caution">
    <text evidence="1">The sequence shown here is derived from an EMBL/GenBank/DDBJ whole genome shotgun (WGS) entry which is preliminary data.</text>
</comment>
<proteinExistence type="predicted"/>
<accession>I5C871</accession>
<sequence length="101" mass="11875">MSINTVKSYLVKLDKLLSDKGARKHTLDDLLRLDDPELYHLFHSSNPELLSILQDYKIPHLRKIWGSSNRYLNKGLYPRCLLLKIINVHQSFKLLDWSDLT</sequence>
<organism evidence="1 2">
    <name type="scientific">Nitritalea halalkaliphila LW7</name>
    <dbReference type="NCBI Taxonomy" id="1189621"/>
    <lineage>
        <taxon>Bacteria</taxon>
        <taxon>Pseudomonadati</taxon>
        <taxon>Bacteroidota</taxon>
        <taxon>Cytophagia</taxon>
        <taxon>Cytophagales</taxon>
        <taxon>Cyclobacteriaceae</taxon>
        <taxon>Nitritalea</taxon>
    </lineage>
</organism>
<keyword evidence="2" id="KW-1185">Reference proteome</keyword>
<dbReference type="EMBL" id="AJYA01000010">
    <property type="protein sequence ID" value="EIM78023.1"/>
    <property type="molecule type" value="Genomic_DNA"/>
</dbReference>
<evidence type="ECO:0000313" key="2">
    <source>
        <dbReference type="Proteomes" id="UP000005551"/>
    </source>
</evidence>
<reference evidence="1 2" key="1">
    <citation type="submission" date="2012-05" db="EMBL/GenBank/DDBJ databases">
        <title>Genome sequence of Nitritalea halalkaliphila LW7.</title>
        <authorList>
            <person name="Jangir P.K."/>
            <person name="Singh A."/>
            <person name="Shivaji S."/>
            <person name="Sharma R."/>
        </authorList>
    </citation>
    <scope>NUCLEOTIDE SEQUENCE [LARGE SCALE GENOMIC DNA]</scope>
    <source>
        <strain evidence="1 2">LW7</strain>
    </source>
</reference>
<name>I5C871_9BACT</name>
<dbReference type="Proteomes" id="UP000005551">
    <property type="component" value="Unassembled WGS sequence"/>
</dbReference>
<gene>
    <name evidence="1" type="ORF">A3SI_05202</name>
</gene>
<protein>
    <submittedName>
        <fullName evidence="1">Uncharacterized protein</fullName>
    </submittedName>
</protein>
<dbReference type="AlphaFoldDB" id="I5C871"/>
<evidence type="ECO:0000313" key="1">
    <source>
        <dbReference type="EMBL" id="EIM78023.1"/>
    </source>
</evidence>